<keyword evidence="6" id="KW-1185">Reference proteome</keyword>
<reference evidence="5" key="1">
    <citation type="submission" date="2020-11" db="EMBL/GenBank/DDBJ databases">
        <authorList>
            <person name="Tran Van P."/>
        </authorList>
    </citation>
    <scope>NUCLEOTIDE SEQUENCE</scope>
</reference>
<dbReference type="InterPro" id="IPR057646">
    <property type="entry name" value="WD40_WDHD1_1st"/>
</dbReference>
<feature type="repeat" description="WD" evidence="3">
    <location>
        <begin position="239"/>
        <end position="271"/>
    </location>
</feature>
<dbReference type="InterPro" id="IPR001680">
    <property type="entry name" value="WD40_rpt"/>
</dbReference>
<name>A0A7R9Q7L4_9ACAR</name>
<organism evidence="5">
    <name type="scientific">Medioppia subpectinata</name>
    <dbReference type="NCBI Taxonomy" id="1979941"/>
    <lineage>
        <taxon>Eukaryota</taxon>
        <taxon>Metazoa</taxon>
        <taxon>Ecdysozoa</taxon>
        <taxon>Arthropoda</taxon>
        <taxon>Chelicerata</taxon>
        <taxon>Arachnida</taxon>
        <taxon>Acari</taxon>
        <taxon>Acariformes</taxon>
        <taxon>Sarcoptiformes</taxon>
        <taxon>Oribatida</taxon>
        <taxon>Brachypylina</taxon>
        <taxon>Oppioidea</taxon>
        <taxon>Oppiidae</taxon>
        <taxon>Medioppia</taxon>
    </lineage>
</organism>
<sequence>MAAEDNRSNDNVECVLRNGHCEGHTDFTFIADGRKLMTCGLDMEVRVWPSDDNDDQQSTDDNTSFTIADTAYAIVANSTEFFIACDSNSVKSYAMADGENETTVCRFTTNATHLDISADGKWLAASAADFTLKLINLETKDQTCFEGHAAPVLSVALDPKRQFIASSSCDGSVRVWNAETKTCVHYWSDCFPKSNDFENSKTLGRVCWEPTSGHLIAVPHIDRVDVHRRDTWDLVTTYRHNRLDEVSIATYSSDGKYMAVGTSDGVVMIWDTVSANAEPIAKFFHNKSLRITALKWMPKSSTQLCFCDINGQFGVL</sequence>
<dbReference type="SUPFAM" id="SSF50978">
    <property type="entry name" value="WD40 repeat-like"/>
    <property type="match status" value="1"/>
</dbReference>
<accession>A0A7R9Q7L4</accession>
<evidence type="ECO:0000313" key="5">
    <source>
        <dbReference type="EMBL" id="CAD7635433.1"/>
    </source>
</evidence>
<evidence type="ECO:0000256" key="1">
    <source>
        <dbReference type="ARBA" id="ARBA00022574"/>
    </source>
</evidence>
<dbReference type="PROSITE" id="PS00678">
    <property type="entry name" value="WD_REPEATS_1"/>
    <property type="match status" value="1"/>
</dbReference>
<feature type="repeat" description="WD" evidence="3">
    <location>
        <begin position="17"/>
        <end position="58"/>
    </location>
</feature>
<keyword evidence="2" id="KW-0677">Repeat</keyword>
<dbReference type="AlphaFoldDB" id="A0A7R9Q7L4"/>
<dbReference type="InterPro" id="IPR015943">
    <property type="entry name" value="WD40/YVTN_repeat-like_dom_sf"/>
</dbReference>
<dbReference type="Pfam" id="PF24817">
    <property type="entry name" value="WD40_WDHD1_1st"/>
    <property type="match status" value="1"/>
</dbReference>
<dbReference type="GO" id="GO:0006261">
    <property type="term" value="P:DNA-templated DNA replication"/>
    <property type="evidence" value="ECO:0007669"/>
    <property type="project" value="TreeGrafter"/>
</dbReference>
<evidence type="ECO:0000256" key="2">
    <source>
        <dbReference type="ARBA" id="ARBA00022737"/>
    </source>
</evidence>
<evidence type="ECO:0000259" key="4">
    <source>
        <dbReference type="Pfam" id="PF24817"/>
    </source>
</evidence>
<dbReference type="GO" id="GO:0003682">
    <property type="term" value="F:chromatin binding"/>
    <property type="evidence" value="ECO:0007669"/>
    <property type="project" value="TreeGrafter"/>
</dbReference>
<gene>
    <name evidence="5" type="ORF">OSB1V03_LOCUS15824</name>
</gene>
<dbReference type="OrthoDB" id="427368at2759"/>
<dbReference type="Proteomes" id="UP000759131">
    <property type="component" value="Unassembled WGS sequence"/>
</dbReference>
<dbReference type="PROSITE" id="PS50294">
    <property type="entry name" value="WD_REPEATS_REGION"/>
    <property type="match status" value="1"/>
</dbReference>
<dbReference type="SMART" id="SM00320">
    <property type="entry name" value="WD40"/>
    <property type="match status" value="4"/>
</dbReference>
<dbReference type="GO" id="GO:0000278">
    <property type="term" value="P:mitotic cell cycle"/>
    <property type="evidence" value="ECO:0007669"/>
    <property type="project" value="TreeGrafter"/>
</dbReference>
<dbReference type="PANTHER" id="PTHR19932">
    <property type="entry name" value="WD REPEAT AND HMG-BOX DNA BINDING PROTEIN"/>
    <property type="match status" value="1"/>
</dbReference>
<keyword evidence="1 3" id="KW-0853">WD repeat</keyword>
<evidence type="ECO:0000313" key="6">
    <source>
        <dbReference type="Proteomes" id="UP000759131"/>
    </source>
</evidence>
<dbReference type="InterPro" id="IPR019775">
    <property type="entry name" value="WD40_repeat_CS"/>
</dbReference>
<dbReference type="GO" id="GO:0006281">
    <property type="term" value="P:DNA repair"/>
    <property type="evidence" value="ECO:0007669"/>
    <property type="project" value="TreeGrafter"/>
</dbReference>
<dbReference type="PROSITE" id="PS50082">
    <property type="entry name" value="WD_REPEATS_2"/>
    <property type="match status" value="3"/>
</dbReference>
<dbReference type="PANTHER" id="PTHR19932:SF10">
    <property type="entry name" value="WD REPEAT AND HMG-BOX DNA-BINDING PROTEIN 1"/>
    <property type="match status" value="1"/>
</dbReference>
<proteinExistence type="predicted"/>
<feature type="repeat" description="WD" evidence="3">
    <location>
        <begin position="145"/>
        <end position="186"/>
    </location>
</feature>
<evidence type="ECO:0000256" key="3">
    <source>
        <dbReference type="PROSITE-ProRule" id="PRU00221"/>
    </source>
</evidence>
<dbReference type="EMBL" id="CAJPIZ010016854">
    <property type="protein sequence ID" value="CAG2115863.1"/>
    <property type="molecule type" value="Genomic_DNA"/>
</dbReference>
<dbReference type="InterPro" id="IPR036322">
    <property type="entry name" value="WD40_repeat_dom_sf"/>
</dbReference>
<dbReference type="Gene3D" id="2.130.10.10">
    <property type="entry name" value="YVTN repeat-like/Quinoprotein amine dehydrogenase"/>
    <property type="match status" value="2"/>
</dbReference>
<protein>
    <recommendedName>
        <fullName evidence="4">WDHD1 first WD40 domain-containing protein</fullName>
    </recommendedName>
</protein>
<feature type="non-terminal residue" evidence="5">
    <location>
        <position position="1"/>
    </location>
</feature>
<feature type="domain" description="WDHD1 first WD40" evidence="4">
    <location>
        <begin position="17"/>
        <end position="315"/>
    </location>
</feature>
<dbReference type="GO" id="GO:0043596">
    <property type="term" value="C:nuclear replication fork"/>
    <property type="evidence" value="ECO:0007669"/>
    <property type="project" value="TreeGrafter"/>
</dbReference>
<dbReference type="EMBL" id="OC871429">
    <property type="protein sequence ID" value="CAD7635433.1"/>
    <property type="molecule type" value="Genomic_DNA"/>
</dbReference>